<evidence type="ECO:0000256" key="7">
    <source>
        <dbReference type="ARBA" id="ARBA00022842"/>
    </source>
</evidence>
<evidence type="ECO:0000256" key="9">
    <source>
        <dbReference type="ARBA" id="ARBA00023211"/>
    </source>
</evidence>
<dbReference type="InterPro" id="IPR000222">
    <property type="entry name" value="PP2C_BS"/>
</dbReference>
<evidence type="ECO:0000256" key="6">
    <source>
        <dbReference type="ARBA" id="ARBA00022801"/>
    </source>
</evidence>
<dbReference type="InterPro" id="IPR036457">
    <property type="entry name" value="PPM-type-like_dom_sf"/>
</dbReference>
<dbReference type="AlphaFoldDB" id="A0AAV3S1H4"/>
<evidence type="ECO:0000256" key="5">
    <source>
        <dbReference type="ARBA" id="ARBA00022723"/>
    </source>
</evidence>
<evidence type="ECO:0000256" key="4">
    <source>
        <dbReference type="ARBA" id="ARBA00013081"/>
    </source>
</evidence>
<evidence type="ECO:0000256" key="1">
    <source>
        <dbReference type="ARBA" id="ARBA00001936"/>
    </source>
</evidence>
<comment type="catalytic activity">
    <reaction evidence="11">
        <text>O-phospho-L-threonyl-[protein] + H2O = L-threonyl-[protein] + phosphate</text>
        <dbReference type="Rhea" id="RHEA:47004"/>
        <dbReference type="Rhea" id="RHEA-COMP:11060"/>
        <dbReference type="Rhea" id="RHEA-COMP:11605"/>
        <dbReference type="ChEBI" id="CHEBI:15377"/>
        <dbReference type="ChEBI" id="CHEBI:30013"/>
        <dbReference type="ChEBI" id="CHEBI:43474"/>
        <dbReference type="ChEBI" id="CHEBI:61977"/>
        <dbReference type="EC" id="3.1.3.16"/>
    </reaction>
</comment>
<evidence type="ECO:0000256" key="8">
    <source>
        <dbReference type="ARBA" id="ARBA00022912"/>
    </source>
</evidence>
<dbReference type="FunFam" id="3.60.40.10:FF:000020">
    <property type="entry name" value="Probable protein phosphatase 2C 42"/>
    <property type="match status" value="1"/>
</dbReference>
<evidence type="ECO:0000259" key="14">
    <source>
        <dbReference type="PROSITE" id="PS51746"/>
    </source>
</evidence>
<keyword evidence="9" id="KW-0464">Manganese</keyword>
<dbReference type="PANTHER" id="PTHR47992">
    <property type="entry name" value="PROTEIN PHOSPHATASE"/>
    <property type="match status" value="1"/>
</dbReference>
<comment type="similarity">
    <text evidence="3 12">Belongs to the PP2C family.</text>
</comment>
<dbReference type="Proteomes" id="UP001454036">
    <property type="component" value="Unassembled WGS sequence"/>
</dbReference>
<evidence type="ECO:0000256" key="10">
    <source>
        <dbReference type="ARBA" id="ARBA00047761"/>
    </source>
</evidence>
<evidence type="ECO:0000313" key="15">
    <source>
        <dbReference type="EMBL" id="GAA0185986.1"/>
    </source>
</evidence>
<reference evidence="15 16" key="1">
    <citation type="submission" date="2024-01" db="EMBL/GenBank/DDBJ databases">
        <title>The complete chloroplast genome sequence of Lithospermum erythrorhizon: insights into the phylogenetic relationship among Boraginaceae species and the maternal lineages of purple gromwells.</title>
        <authorList>
            <person name="Okada T."/>
            <person name="Watanabe K."/>
        </authorList>
    </citation>
    <scope>NUCLEOTIDE SEQUENCE [LARGE SCALE GENOMIC DNA]</scope>
</reference>
<keyword evidence="6 12" id="KW-0378">Hydrolase</keyword>
<keyword evidence="7" id="KW-0460">Magnesium</keyword>
<protein>
    <recommendedName>
        <fullName evidence="4">protein-serine/threonine phosphatase</fullName>
        <ecNumber evidence="4">3.1.3.16</ecNumber>
    </recommendedName>
</protein>
<feature type="region of interest" description="Disordered" evidence="13">
    <location>
        <begin position="17"/>
        <end position="41"/>
    </location>
</feature>
<keyword evidence="16" id="KW-1185">Reference proteome</keyword>
<dbReference type="Pfam" id="PF00481">
    <property type="entry name" value="PP2C"/>
    <property type="match status" value="1"/>
</dbReference>
<evidence type="ECO:0000256" key="2">
    <source>
        <dbReference type="ARBA" id="ARBA00001946"/>
    </source>
</evidence>
<dbReference type="PROSITE" id="PS01032">
    <property type="entry name" value="PPM_1"/>
    <property type="match status" value="1"/>
</dbReference>
<dbReference type="SUPFAM" id="SSF81606">
    <property type="entry name" value="PP2C-like"/>
    <property type="match status" value="1"/>
</dbReference>
<evidence type="ECO:0000313" key="16">
    <source>
        <dbReference type="Proteomes" id="UP001454036"/>
    </source>
</evidence>
<dbReference type="GO" id="GO:0004722">
    <property type="term" value="F:protein serine/threonine phosphatase activity"/>
    <property type="evidence" value="ECO:0007669"/>
    <property type="project" value="UniProtKB-EC"/>
</dbReference>
<dbReference type="CDD" id="cd00143">
    <property type="entry name" value="PP2Cc"/>
    <property type="match status" value="1"/>
</dbReference>
<proteinExistence type="inferred from homology"/>
<dbReference type="GO" id="GO:0046872">
    <property type="term" value="F:metal ion binding"/>
    <property type="evidence" value="ECO:0007669"/>
    <property type="project" value="UniProtKB-KW"/>
</dbReference>
<feature type="domain" description="PPM-type phosphatase" evidence="14">
    <location>
        <begin position="53"/>
        <end position="355"/>
    </location>
</feature>
<dbReference type="EC" id="3.1.3.16" evidence="4"/>
<comment type="catalytic activity">
    <reaction evidence="10">
        <text>O-phospho-L-seryl-[protein] + H2O = L-seryl-[protein] + phosphate</text>
        <dbReference type="Rhea" id="RHEA:20629"/>
        <dbReference type="Rhea" id="RHEA-COMP:9863"/>
        <dbReference type="Rhea" id="RHEA-COMP:11604"/>
        <dbReference type="ChEBI" id="CHEBI:15377"/>
        <dbReference type="ChEBI" id="CHEBI:29999"/>
        <dbReference type="ChEBI" id="CHEBI:43474"/>
        <dbReference type="ChEBI" id="CHEBI:83421"/>
        <dbReference type="EC" id="3.1.3.16"/>
    </reaction>
</comment>
<comment type="caution">
    <text evidence="15">The sequence shown here is derived from an EMBL/GenBank/DDBJ whole genome shotgun (WGS) entry which is preliminary data.</text>
</comment>
<keyword evidence="5" id="KW-0479">Metal-binding</keyword>
<dbReference type="InterPro" id="IPR015655">
    <property type="entry name" value="PP2C"/>
</dbReference>
<evidence type="ECO:0000256" key="11">
    <source>
        <dbReference type="ARBA" id="ARBA00048336"/>
    </source>
</evidence>
<dbReference type="SMART" id="SM00332">
    <property type="entry name" value="PP2Cc"/>
    <property type="match status" value="1"/>
</dbReference>
<evidence type="ECO:0000256" key="13">
    <source>
        <dbReference type="SAM" id="MobiDB-lite"/>
    </source>
</evidence>
<dbReference type="EMBL" id="BAABME010013278">
    <property type="protein sequence ID" value="GAA0185986.1"/>
    <property type="molecule type" value="Genomic_DNA"/>
</dbReference>
<comment type="cofactor">
    <cofactor evidence="2">
        <name>Mg(2+)</name>
        <dbReference type="ChEBI" id="CHEBI:18420"/>
    </cofactor>
</comment>
<dbReference type="InterPro" id="IPR001932">
    <property type="entry name" value="PPM-type_phosphatase-like_dom"/>
</dbReference>
<dbReference type="Gene3D" id="3.60.40.10">
    <property type="entry name" value="PPM-type phosphatase domain"/>
    <property type="match status" value="1"/>
</dbReference>
<evidence type="ECO:0000256" key="3">
    <source>
        <dbReference type="ARBA" id="ARBA00006702"/>
    </source>
</evidence>
<gene>
    <name evidence="15" type="ORF">LIER_33274</name>
</gene>
<accession>A0AAV3S1H4</accession>
<dbReference type="PROSITE" id="PS51746">
    <property type="entry name" value="PPM_2"/>
    <property type="match status" value="1"/>
</dbReference>
<name>A0AAV3S1H4_LITER</name>
<comment type="cofactor">
    <cofactor evidence="1">
        <name>Mn(2+)</name>
        <dbReference type="ChEBI" id="CHEBI:29035"/>
    </cofactor>
</comment>
<evidence type="ECO:0000256" key="12">
    <source>
        <dbReference type="RuleBase" id="RU003465"/>
    </source>
</evidence>
<organism evidence="15 16">
    <name type="scientific">Lithospermum erythrorhizon</name>
    <name type="common">Purple gromwell</name>
    <name type="synonym">Lithospermum officinale var. erythrorhizon</name>
    <dbReference type="NCBI Taxonomy" id="34254"/>
    <lineage>
        <taxon>Eukaryota</taxon>
        <taxon>Viridiplantae</taxon>
        <taxon>Streptophyta</taxon>
        <taxon>Embryophyta</taxon>
        <taxon>Tracheophyta</taxon>
        <taxon>Spermatophyta</taxon>
        <taxon>Magnoliopsida</taxon>
        <taxon>eudicotyledons</taxon>
        <taxon>Gunneridae</taxon>
        <taxon>Pentapetalae</taxon>
        <taxon>asterids</taxon>
        <taxon>lamiids</taxon>
        <taxon>Boraginales</taxon>
        <taxon>Boraginaceae</taxon>
        <taxon>Boraginoideae</taxon>
        <taxon>Lithospermeae</taxon>
        <taxon>Lithospermum</taxon>
    </lineage>
</organism>
<keyword evidence="8 12" id="KW-0904">Protein phosphatase</keyword>
<sequence length="393" mass="43192">MPDWWKNPFSCCTKEPPVGGKYTALEKGKGKAESSAGEDNDEAMWSRDLLPHAYGDFSIAAVQAGEHMEDQSQVEASQNATLVGVYDGHGGPDVSQYVCDNLFEHLQRLALNDISITEEVIMNAFAATEEGFLGVVANTMGDNPAIATIGSCCLVGLIWQGILYVANLGDSRAVMGYRDANSKIQAERLTDHHNASVDEIREQLMITHPEDPEIVINKDTVWRVKGIIQVTRAIGDSYLKRPEFAAHPSLTKFQLKVPIQRPVLRSDPSIVTRVIQQTPRFVIFASDGLWDHLSNEQAVDIVNSHPRNGIAKRLLVAALTNAAHKLGINYSDLKNFQKGTRRKLHDDTSVVVLYIDSATPRNFVNSAGLSIRAFSDSEGPSKFVVEGPVVELK</sequence>